<keyword evidence="1" id="KW-0614">Plasmid</keyword>
<dbReference type="KEGG" id="ttl:TtJL18_2418"/>
<geneLocation type="plasmid" evidence="1 2">
    <name>pTTJL1802</name>
</geneLocation>
<dbReference type="EMBL" id="CP003254">
    <property type="protein sequence ID" value="AFH40243.1"/>
    <property type="molecule type" value="Genomic_DNA"/>
</dbReference>
<organism evidence="1 2">
    <name type="scientific">Thermus thermophilus JL-18</name>
    <dbReference type="NCBI Taxonomy" id="798128"/>
    <lineage>
        <taxon>Bacteria</taxon>
        <taxon>Thermotogati</taxon>
        <taxon>Deinococcota</taxon>
        <taxon>Deinococci</taxon>
        <taxon>Thermales</taxon>
        <taxon>Thermaceae</taxon>
        <taxon>Thermus</taxon>
    </lineage>
</organism>
<evidence type="ECO:0000313" key="1">
    <source>
        <dbReference type="EMBL" id="AFH40243.1"/>
    </source>
</evidence>
<sequence>MKAAKTEALKGLAVGPMALRPFAGEGLVAVGGTS</sequence>
<reference evidence="1 2" key="1">
    <citation type="journal article" date="2013" name="Genome Announc.">
        <title>Whole Genome Sequencing of Thermus oshimai JL-2 and Thermus thermophilus JL-18, Incomplete Denitrifiers from the United States Great Basin.</title>
        <authorList>
            <person name="Murugapiran S.K."/>
            <person name="Huntemann M."/>
            <person name="Wei C.L."/>
            <person name="Han J."/>
            <person name="Detter J.C."/>
            <person name="Han C.S."/>
            <person name="Erkkila T.H."/>
            <person name="Teshima H."/>
            <person name="Chen A."/>
            <person name="Kyrpides N."/>
            <person name="Mavrommatis K."/>
            <person name="Markowitz V."/>
            <person name="Szeto E."/>
            <person name="Ivanova N."/>
            <person name="Pagani I."/>
            <person name="Lam J."/>
            <person name="McDonald A.I."/>
            <person name="Dodsworth J.A."/>
            <person name="Pati A."/>
            <person name="Goodwin L."/>
            <person name="Peters L."/>
            <person name="Pitluck S."/>
            <person name="Woyke T."/>
            <person name="Hedlund B.P."/>
        </authorList>
    </citation>
    <scope>NUCLEOTIDE SEQUENCE [LARGE SCALE GENOMIC DNA]</scope>
    <source>
        <strain evidence="1 2">JL-18</strain>
        <plasmid evidence="1 2">pTTJL1802</plasmid>
    </source>
</reference>
<dbReference type="HOGENOM" id="CLU_3376566_0_0_0"/>
<name>H9ZV83_THETH</name>
<dbReference type="Proteomes" id="UP000007388">
    <property type="component" value="Plasmid pTTJL1802"/>
</dbReference>
<protein>
    <submittedName>
        <fullName evidence="1">Uncharacterized protein</fullName>
    </submittedName>
</protein>
<dbReference type="AlphaFoldDB" id="H9ZV83"/>
<evidence type="ECO:0000313" key="2">
    <source>
        <dbReference type="Proteomes" id="UP000007388"/>
    </source>
</evidence>
<accession>H9ZV83</accession>
<proteinExistence type="predicted"/>
<gene>
    <name evidence="1" type="ORF">TtJL18_2418</name>
</gene>